<dbReference type="InterPro" id="IPR035908">
    <property type="entry name" value="F0_ATP_A_sf"/>
</dbReference>
<protein>
    <submittedName>
        <fullName evidence="12">ATP synthase F0 subunit 6</fullName>
    </submittedName>
</protein>
<evidence type="ECO:0000256" key="8">
    <source>
        <dbReference type="ARBA" id="ARBA00023065"/>
    </source>
</evidence>
<keyword evidence="12" id="KW-0496">Mitochondrion</keyword>
<comment type="similarity">
    <text evidence="2">Belongs to the ATPase A chain family.</text>
</comment>
<dbReference type="CTD" id="4508"/>
<organism evidence="12">
    <name type="scientific">Tamerlania zarudnyi</name>
    <dbReference type="NCBI Taxonomy" id="138578"/>
    <lineage>
        <taxon>Eukaryota</taxon>
        <taxon>Metazoa</taxon>
        <taxon>Spiralia</taxon>
        <taxon>Lophotrochozoa</taxon>
        <taxon>Platyhelminthes</taxon>
        <taxon>Trematoda</taxon>
        <taxon>Digenea</taxon>
        <taxon>Plagiorchiida</taxon>
        <taxon>Echinostomata</taxon>
        <taxon>Echinostomatoidea</taxon>
        <taxon>Eucotylidae</taxon>
        <taxon>Tamerlania</taxon>
    </lineage>
</organism>
<dbReference type="AlphaFoldDB" id="A0A894JM20"/>
<dbReference type="RefSeq" id="YP_010166574.1">
    <property type="nucleotide sequence ID" value="NC_057537.1"/>
</dbReference>
<keyword evidence="6" id="KW-0375">Hydrogen ion transport</keyword>
<evidence type="ECO:0000256" key="3">
    <source>
        <dbReference type="ARBA" id="ARBA00022448"/>
    </source>
</evidence>
<dbReference type="GO" id="GO:0006754">
    <property type="term" value="P:ATP biosynthetic process"/>
    <property type="evidence" value="ECO:0007669"/>
    <property type="project" value="UniProtKB-KW"/>
</dbReference>
<dbReference type="GO" id="GO:0045259">
    <property type="term" value="C:proton-transporting ATP synthase complex"/>
    <property type="evidence" value="ECO:0007669"/>
    <property type="project" value="UniProtKB-KW"/>
</dbReference>
<feature type="transmembrane region" description="Helical" evidence="11">
    <location>
        <begin position="26"/>
        <end position="45"/>
    </location>
</feature>
<name>A0A894JM20_9TREM</name>
<geneLocation type="mitochondrion" evidence="12"/>
<keyword evidence="4" id="KW-0138">CF(0)</keyword>
<evidence type="ECO:0000256" key="11">
    <source>
        <dbReference type="SAM" id="Phobius"/>
    </source>
</evidence>
<evidence type="ECO:0000256" key="10">
    <source>
        <dbReference type="ARBA" id="ARBA00023310"/>
    </source>
</evidence>
<keyword evidence="10" id="KW-0066">ATP synthesis</keyword>
<feature type="transmembrane region" description="Helical" evidence="11">
    <location>
        <begin position="124"/>
        <end position="149"/>
    </location>
</feature>
<reference evidence="12" key="2">
    <citation type="journal article" name="Parasit. Vectors">
        <title>Mitochondrial genomes of two eucotylids as the first representatives from the superfamily Microphalloidea (Trematoda) and phylogenetic implications.</title>
        <authorList>
            <person name="Suleman"/>
            <person name="Muhammad N."/>
            <person name="Khan M.S."/>
            <person name="Tkach V.V."/>
            <person name="Ullah H."/>
            <person name="Ehsan M."/>
            <person name="Ma J."/>
            <person name="Zhu X.Q."/>
        </authorList>
    </citation>
    <scope>NUCLEOTIDE SEQUENCE</scope>
    <source>
        <strain evidence="12">Pakistan</strain>
    </source>
</reference>
<dbReference type="GO" id="GO:1902600">
    <property type="term" value="P:proton transmembrane transport"/>
    <property type="evidence" value="ECO:0007669"/>
    <property type="project" value="UniProtKB-KW"/>
</dbReference>
<dbReference type="SUPFAM" id="SSF81336">
    <property type="entry name" value="F1F0 ATP synthase subunit A"/>
    <property type="match status" value="1"/>
</dbReference>
<evidence type="ECO:0000256" key="6">
    <source>
        <dbReference type="ARBA" id="ARBA00022781"/>
    </source>
</evidence>
<keyword evidence="3" id="KW-0813">Transport</keyword>
<evidence type="ECO:0000256" key="5">
    <source>
        <dbReference type="ARBA" id="ARBA00022692"/>
    </source>
</evidence>
<sequence length="178" mass="21076">MCCLWFDSVVHNWIGRLSWDGKSDLIVRRFLGFVMIMFFIFYSPLCFNSCYFTYFVCGVSLPLYFGSAIDYLFSYKILDFYNLRPPYVYLTPMLFISEFVSYVFRPLVLVLRPTVNFIFGHLGILSLGTIALVTGWWWLVLVICFIFSYEIFVSYVHWFIVGEISYFATGRYRDGVEF</sequence>
<keyword evidence="8" id="KW-0406">Ion transport</keyword>
<keyword evidence="5 11" id="KW-0812">Transmembrane</keyword>
<evidence type="ECO:0000256" key="9">
    <source>
        <dbReference type="ARBA" id="ARBA00023136"/>
    </source>
</evidence>
<dbReference type="EMBL" id="MW334947">
    <property type="protein sequence ID" value="QRV61243.1"/>
    <property type="molecule type" value="Genomic_DNA"/>
</dbReference>
<feature type="transmembrane region" description="Helical" evidence="11">
    <location>
        <begin position="51"/>
        <end position="75"/>
    </location>
</feature>
<keyword evidence="7 11" id="KW-1133">Transmembrane helix</keyword>
<evidence type="ECO:0000256" key="7">
    <source>
        <dbReference type="ARBA" id="ARBA00022989"/>
    </source>
</evidence>
<evidence type="ECO:0000256" key="1">
    <source>
        <dbReference type="ARBA" id="ARBA00004141"/>
    </source>
</evidence>
<keyword evidence="9 11" id="KW-0472">Membrane</keyword>
<proteinExistence type="inferred from homology"/>
<evidence type="ECO:0000256" key="2">
    <source>
        <dbReference type="ARBA" id="ARBA00006810"/>
    </source>
</evidence>
<reference evidence="12" key="1">
    <citation type="submission" date="2020-12" db="EMBL/GenBank/DDBJ databases">
        <authorList>
            <person name="Suleman S."/>
            <person name="Zhu X.-Q."/>
            <person name="Muhammad N."/>
        </authorList>
    </citation>
    <scope>NUCLEOTIDE SEQUENCE</scope>
    <source>
        <strain evidence="12">Pakistan</strain>
    </source>
</reference>
<gene>
    <name evidence="12" type="primary">ATP6</name>
</gene>
<evidence type="ECO:0000313" key="12">
    <source>
        <dbReference type="EMBL" id="QRV61243.1"/>
    </source>
</evidence>
<feature type="transmembrane region" description="Helical" evidence="11">
    <location>
        <begin position="87"/>
        <end position="104"/>
    </location>
</feature>
<comment type="subcellular location">
    <subcellularLocation>
        <location evidence="1">Membrane</location>
        <topology evidence="1">Multi-pass membrane protein</topology>
    </subcellularLocation>
</comment>
<dbReference type="GeneID" id="67271980"/>
<evidence type="ECO:0000256" key="4">
    <source>
        <dbReference type="ARBA" id="ARBA00022547"/>
    </source>
</evidence>
<accession>A0A894JM20</accession>